<keyword evidence="1" id="KW-1133">Transmembrane helix</keyword>
<dbReference type="AlphaFoldDB" id="A0A383TIF1"/>
<gene>
    <name evidence="2" type="ORF">TART1_2771</name>
</gene>
<name>A0A383TIF1_9LACT</name>
<evidence type="ECO:0000313" key="3">
    <source>
        <dbReference type="Proteomes" id="UP000262072"/>
    </source>
</evidence>
<feature type="transmembrane region" description="Helical" evidence="1">
    <location>
        <begin position="89"/>
        <end position="109"/>
    </location>
</feature>
<reference evidence="3" key="1">
    <citation type="submission" date="2018-05" db="EMBL/GenBank/DDBJ databases">
        <authorList>
            <person name="Strepis N."/>
        </authorList>
    </citation>
    <scope>NUCLEOTIDE SEQUENCE [LARGE SCALE GENOMIC DNA]</scope>
</reference>
<feature type="transmembrane region" description="Helical" evidence="1">
    <location>
        <begin position="39"/>
        <end position="61"/>
    </location>
</feature>
<dbReference type="Proteomes" id="UP000262072">
    <property type="component" value="Unassembled WGS sequence"/>
</dbReference>
<evidence type="ECO:0000256" key="1">
    <source>
        <dbReference type="SAM" id="Phobius"/>
    </source>
</evidence>
<proteinExistence type="predicted"/>
<accession>A0A383TIF1</accession>
<dbReference type="EMBL" id="UNRR01000041">
    <property type="protein sequence ID" value="SYZ79895.1"/>
    <property type="molecule type" value="Genomic_DNA"/>
</dbReference>
<dbReference type="RefSeq" id="WP_119093942.1">
    <property type="nucleotide sequence ID" value="NZ_UNRR01000041.1"/>
</dbReference>
<keyword evidence="1" id="KW-0472">Membrane</keyword>
<evidence type="ECO:0000313" key="2">
    <source>
        <dbReference type="EMBL" id="SYZ79895.1"/>
    </source>
</evidence>
<sequence>MSKKNMNYQSLDALKTVEPIINEAAKAIQDSTRTIIEDAASGIIGIAGGGIIGGIIAQGLIYDLGKVGLSASGFTSGLKALGFGKSMMAGARVAFTIITLPAMAGYAFINHAANKKLLQEKERIYKAAIKVHDALIKELNTNEKLPSDRIQYLNKHNSFLQDVIEKLKADLEAESCFLQMQSSQDA</sequence>
<keyword evidence="1" id="KW-0812">Transmembrane</keyword>
<protein>
    <submittedName>
        <fullName evidence="2">Uncharacterized protein</fullName>
    </submittedName>
</protein>
<organism evidence="2 3">
    <name type="scientific">Trichococcus shcherbakoviae</name>
    <dbReference type="NCBI Taxonomy" id="2094020"/>
    <lineage>
        <taxon>Bacteria</taxon>
        <taxon>Bacillati</taxon>
        <taxon>Bacillota</taxon>
        <taxon>Bacilli</taxon>
        <taxon>Lactobacillales</taxon>
        <taxon>Carnobacteriaceae</taxon>
        <taxon>Trichococcus</taxon>
    </lineage>
</organism>